<dbReference type="RefSeq" id="WP_080025313.1">
    <property type="nucleotide sequence ID" value="NZ_CATYED010000016.1"/>
</dbReference>
<reference evidence="1 2" key="1">
    <citation type="submission" date="2017-03" db="EMBL/GenBank/DDBJ databases">
        <title>Rapid Whole Genome Sequencing of Comamonas kerstersii Causing Continuous ambulatory Peritoneal Dialysis-Associated Peritonitis.</title>
        <authorList>
            <person name="Zheng B."/>
        </authorList>
    </citation>
    <scope>NUCLEOTIDE SEQUENCE [LARGE SCALE GENOMIC DNA]</scope>
    <source>
        <strain evidence="1 2">8943</strain>
    </source>
</reference>
<protein>
    <submittedName>
        <fullName evidence="1">Uncharacterized protein</fullName>
    </submittedName>
</protein>
<dbReference type="AlphaFoldDB" id="A0A1V0BI26"/>
<proteinExistence type="predicted"/>
<sequence>MPSESAKIIQKEIDQASERVGALCELLEAAQQNKVSASCIHSILKPIARQLDEAAGVLADRCQQK</sequence>
<organism evidence="1 2">
    <name type="scientific">Comamonas kerstersii</name>
    <dbReference type="NCBI Taxonomy" id="225992"/>
    <lineage>
        <taxon>Bacteria</taxon>
        <taxon>Pseudomonadati</taxon>
        <taxon>Pseudomonadota</taxon>
        <taxon>Betaproteobacteria</taxon>
        <taxon>Burkholderiales</taxon>
        <taxon>Comamonadaceae</taxon>
        <taxon>Comamonas</taxon>
    </lineage>
</organism>
<name>A0A1V0BI26_9BURK</name>
<accession>A0A1V0BI26</accession>
<gene>
    <name evidence="1" type="ORF">B5M06_16350</name>
</gene>
<dbReference type="GeneID" id="83040877"/>
<dbReference type="Proteomes" id="UP000242792">
    <property type="component" value="Chromosome"/>
</dbReference>
<dbReference type="EMBL" id="CP020121">
    <property type="protein sequence ID" value="AQZ99578.1"/>
    <property type="molecule type" value="Genomic_DNA"/>
</dbReference>
<dbReference type="KEGG" id="cke:B5M06_16350"/>
<evidence type="ECO:0000313" key="2">
    <source>
        <dbReference type="Proteomes" id="UP000242792"/>
    </source>
</evidence>
<evidence type="ECO:0000313" key="1">
    <source>
        <dbReference type="EMBL" id="AQZ99578.1"/>
    </source>
</evidence>